<sequence length="62" mass="6996">MKRQTAIDYFGSIPKLARALKITYEAVRQWGKDVPELRQYQLEKITNGTLKAGNESPSQSVA</sequence>
<name>A0A9X2C8P5_9PSED</name>
<evidence type="ECO:0000313" key="2">
    <source>
        <dbReference type="Proteomes" id="UP001155059"/>
    </source>
</evidence>
<dbReference type="AlphaFoldDB" id="A0A9X2C8P5"/>
<dbReference type="InterPro" id="IPR010982">
    <property type="entry name" value="Lambda_DNA-bd_dom_sf"/>
</dbReference>
<dbReference type="GO" id="GO:0003677">
    <property type="term" value="F:DNA binding"/>
    <property type="evidence" value="ECO:0007669"/>
    <property type="project" value="InterPro"/>
</dbReference>
<dbReference type="Proteomes" id="UP001155059">
    <property type="component" value="Unassembled WGS sequence"/>
</dbReference>
<dbReference type="EMBL" id="JALQCW010000086">
    <property type="protein sequence ID" value="MCK9801441.1"/>
    <property type="molecule type" value="Genomic_DNA"/>
</dbReference>
<reference evidence="1 2" key="2">
    <citation type="journal article" date="2023" name="Plant Pathol.">
        <title>Dismantling and reorganizing Pseudomonas marginalis sensu#lato.</title>
        <authorList>
            <person name="Sawada H."/>
            <person name="Fujikawa T."/>
            <person name="Satou M."/>
        </authorList>
    </citation>
    <scope>NUCLEOTIDE SEQUENCE [LARGE SCALE GENOMIC DNA]</scope>
    <source>
        <strain evidence="1 2">MAFF 302030</strain>
    </source>
</reference>
<evidence type="ECO:0000313" key="1">
    <source>
        <dbReference type="EMBL" id="MCK9801441.1"/>
    </source>
</evidence>
<dbReference type="RefSeq" id="WP_268266853.1">
    <property type="nucleotide sequence ID" value="NZ_JALQCW010000086.1"/>
</dbReference>
<dbReference type="Gene3D" id="1.10.260.40">
    <property type="entry name" value="lambda repressor-like DNA-binding domains"/>
    <property type="match status" value="1"/>
</dbReference>
<dbReference type="SUPFAM" id="SSF47413">
    <property type="entry name" value="lambda repressor-like DNA-binding domains"/>
    <property type="match status" value="1"/>
</dbReference>
<accession>A0A9X2C8P5</accession>
<organism evidence="1 2">
    <name type="scientific">Pseudomonas morbosilactucae</name>
    <dbReference type="NCBI Taxonomy" id="2938197"/>
    <lineage>
        <taxon>Bacteria</taxon>
        <taxon>Pseudomonadati</taxon>
        <taxon>Pseudomonadota</taxon>
        <taxon>Gammaproteobacteria</taxon>
        <taxon>Pseudomonadales</taxon>
        <taxon>Pseudomonadaceae</taxon>
        <taxon>Pseudomonas</taxon>
    </lineage>
</organism>
<protein>
    <submittedName>
        <fullName evidence="1">Cro/CI family transcriptional regulator</fullName>
    </submittedName>
</protein>
<comment type="caution">
    <text evidence="1">The sequence shown here is derived from an EMBL/GenBank/DDBJ whole genome shotgun (WGS) entry which is preliminary data.</text>
</comment>
<proteinExistence type="predicted"/>
<dbReference type="Pfam" id="PF14549">
    <property type="entry name" value="P22_Cro"/>
    <property type="match status" value="1"/>
</dbReference>
<reference evidence="1 2" key="1">
    <citation type="journal article" date="2022" name="Int. J. Syst. Evol. Microbiol.">
        <title>Pseudomonas aegrilactucae sp. nov. and Pseudomonas morbosilactucae sp. nov., pathogens causing bacterial rot of lettuce in Japan.</title>
        <authorList>
            <person name="Sawada H."/>
            <person name="Fujikawa T."/>
            <person name="Satou M."/>
        </authorList>
    </citation>
    <scope>NUCLEOTIDE SEQUENCE [LARGE SCALE GENOMIC DNA]</scope>
    <source>
        <strain evidence="1 2">MAFF 302030</strain>
    </source>
</reference>
<gene>
    <name evidence="1" type="ORF">M1B34_28175</name>
</gene>